<proteinExistence type="inferred from homology"/>
<accession>A0A545T294</accession>
<dbReference type="GO" id="GO:0005829">
    <property type="term" value="C:cytosol"/>
    <property type="evidence" value="ECO:0007669"/>
    <property type="project" value="TreeGrafter"/>
</dbReference>
<comment type="similarity">
    <text evidence="2 7 8">Belongs to the GPI family.</text>
</comment>
<evidence type="ECO:0000256" key="2">
    <source>
        <dbReference type="ARBA" id="ARBA00006604"/>
    </source>
</evidence>
<dbReference type="CDD" id="cd05016">
    <property type="entry name" value="SIS_PGI_2"/>
    <property type="match status" value="1"/>
</dbReference>
<dbReference type="GO" id="GO:0006094">
    <property type="term" value="P:gluconeogenesis"/>
    <property type="evidence" value="ECO:0007669"/>
    <property type="project" value="UniProtKB-UniRule"/>
</dbReference>
<dbReference type="InterPro" id="IPR023096">
    <property type="entry name" value="G6P_Isomerase_C"/>
</dbReference>
<evidence type="ECO:0000256" key="4">
    <source>
        <dbReference type="ARBA" id="ARBA00023152"/>
    </source>
</evidence>
<feature type="active site" description="Proton donor" evidence="7">
    <location>
        <position position="351"/>
    </location>
</feature>
<dbReference type="Gene3D" id="3.40.50.10490">
    <property type="entry name" value="Glucose-6-phosphate isomerase like protein, domain 1"/>
    <property type="match status" value="2"/>
</dbReference>
<dbReference type="SUPFAM" id="SSF53697">
    <property type="entry name" value="SIS domain"/>
    <property type="match status" value="1"/>
</dbReference>
<evidence type="ECO:0000256" key="6">
    <source>
        <dbReference type="ARBA" id="ARBA00029321"/>
    </source>
</evidence>
<protein>
    <recommendedName>
        <fullName evidence="7">Glucose-6-phosphate isomerase</fullName>
        <shortName evidence="7">GPI</shortName>
        <ecNumber evidence="7">5.3.1.9</ecNumber>
    </recommendedName>
    <alternativeName>
        <fullName evidence="7">Phosphoglucose isomerase</fullName>
        <shortName evidence="7">PGI</shortName>
    </alternativeName>
    <alternativeName>
        <fullName evidence="7">Phosphohexose isomerase</fullName>
        <shortName evidence="7">PHI</shortName>
    </alternativeName>
</protein>
<evidence type="ECO:0000256" key="8">
    <source>
        <dbReference type="RuleBase" id="RU000612"/>
    </source>
</evidence>
<dbReference type="NCBIfam" id="NF001211">
    <property type="entry name" value="PRK00179.1"/>
    <property type="match status" value="1"/>
</dbReference>
<dbReference type="EC" id="5.3.1.9" evidence="7"/>
<dbReference type="PRINTS" id="PR00662">
    <property type="entry name" value="G6PISOMERASE"/>
</dbReference>
<keyword evidence="10" id="KW-1185">Reference proteome</keyword>
<dbReference type="InterPro" id="IPR046348">
    <property type="entry name" value="SIS_dom_sf"/>
</dbReference>
<dbReference type="PANTHER" id="PTHR11469:SF1">
    <property type="entry name" value="GLUCOSE-6-PHOSPHATE ISOMERASE"/>
    <property type="match status" value="1"/>
</dbReference>
<dbReference type="AlphaFoldDB" id="A0A545T294"/>
<keyword evidence="5 7" id="KW-0413">Isomerase</keyword>
<dbReference type="InterPro" id="IPR035482">
    <property type="entry name" value="SIS_PGI_2"/>
</dbReference>
<dbReference type="PROSITE" id="PS00174">
    <property type="entry name" value="P_GLUCOSE_ISOMERASE_2"/>
    <property type="match status" value="1"/>
</dbReference>
<dbReference type="GO" id="GO:0097367">
    <property type="term" value="F:carbohydrate derivative binding"/>
    <property type="evidence" value="ECO:0007669"/>
    <property type="project" value="InterPro"/>
</dbReference>
<comment type="function">
    <text evidence="7">Catalyzes the reversible isomerization of glucose-6-phosphate to fructose-6-phosphate.</text>
</comment>
<dbReference type="GO" id="GO:0051156">
    <property type="term" value="P:glucose 6-phosphate metabolic process"/>
    <property type="evidence" value="ECO:0007669"/>
    <property type="project" value="TreeGrafter"/>
</dbReference>
<comment type="pathway">
    <text evidence="7">Carbohydrate biosynthesis; gluconeogenesis.</text>
</comment>
<evidence type="ECO:0000313" key="10">
    <source>
        <dbReference type="Proteomes" id="UP000319732"/>
    </source>
</evidence>
<dbReference type="InterPro" id="IPR001672">
    <property type="entry name" value="G6P_Isomerase"/>
</dbReference>
<evidence type="ECO:0000313" key="9">
    <source>
        <dbReference type="EMBL" id="TQV71347.1"/>
    </source>
</evidence>
<dbReference type="EMBL" id="VHSG01000021">
    <property type="protein sequence ID" value="TQV71347.1"/>
    <property type="molecule type" value="Genomic_DNA"/>
</dbReference>
<evidence type="ECO:0000256" key="5">
    <source>
        <dbReference type="ARBA" id="ARBA00023235"/>
    </source>
</evidence>
<dbReference type="PROSITE" id="PS51463">
    <property type="entry name" value="P_GLUCOSE_ISOMERASE_3"/>
    <property type="match status" value="1"/>
</dbReference>
<comment type="catalytic activity">
    <reaction evidence="6 7 8">
        <text>alpha-D-glucose 6-phosphate = beta-D-fructose 6-phosphate</text>
        <dbReference type="Rhea" id="RHEA:11816"/>
        <dbReference type="ChEBI" id="CHEBI:57634"/>
        <dbReference type="ChEBI" id="CHEBI:58225"/>
        <dbReference type="EC" id="5.3.1.9"/>
    </reaction>
</comment>
<dbReference type="Pfam" id="PF00342">
    <property type="entry name" value="PGI"/>
    <property type="match status" value="1"/>
</dbReference>
<reference evidence="9 10" key="1">
    <citation type="submission" date="2019-06" db="EMBL/GenBank/DDBJ databases">
        <title>Whole genome sequence for Cellvibrionaceae sp. R142.</title>
        <authorList>
            <person name="Wang G."/>
        </authorList>
    </citation>
    <scope>NUCLEOTIDE SEQUENCE [LARGE SCALE GENOMIC DNA]</scope>
    <source>
        <strain evidence="9 10">R142</strain>
    </source>
</reference>
<keyword evidence="7" id="KW-0963">Cytoplasm</keyword>
<dbReference type="UniPathway" id="UPA00138"/>
<dbReference type="PANTHER" id="PTHR11469">
    <property type="entry name" value="GLUCOSE-6-PHOSPHATE ISOMERASE"/>
    <property type="match status" value="1"/>
</dbReference>
<organism evidence="9 10">
    <name type="scientific">Exilibacterium tricleocarpae</name>
    <dbReference type="NCBI Taxonomy" id="2591008"/>
    <lineage>
        <taxon>Bacteria</taxon>
        <taxon>Pseudomonadati</taxon>
        <taxon>Pseudomonadota</taxon>
        <taxon>Gammaproteobacteria</taxon>
        <taxon>Cellvibrionales</taxon>
        <taxon>Cellvibrionaceae</taxon>
        <taxon>Exilibacterium</taxon>
    </lineage>
</organism>
<dbReference type="UniPathway" id="UPA00109">
    <property type="reaction ID" value="UER00181"/>
</dbReference>
<name>A0A545T294_9GAMM</name>
<dbReference type="HAMAP" id="MF_00473">
    <property type="entry name" value="G6P_isomerase"/>
    <property type="match status" value="1"/>
</dbReference>
<dbReference type="Gene3D" id="1.10.1390.10">
    <property type="match status" value="1"/>
</dbReference>
<dbReference type="OrthoDB" id="140919at2"/>
<comment type="pathway">
    <text evidence="1 7 8">Carbohydrate degradation; glycolysis; D-glyceraldehyde 3-phosphate and glycerone phosphate from D-glucose: step 2/4.</text>
</comment>
<feature type="active site" evidence="7">
    <location>
        <position position="382"/>
    </location>
</feature>
<dbReference type="InterPro" id="IPR018189">
    <property type="entry name" value="Phosphoglucose_isomerase_CS"/>
</dbReference>
<dbReference type="RefSeq" id="WP_142928665.1">
    <property type="nucleotide sequence ID" value="NZ_ML660100.1"/>
</dbReference>
<keyword evidence="4 7" id="KW-0324">Glycolysis</keyword>
<feature type="active site" evidence="7">
    <location>
        <position position="510"/>
    </location>
</feature>
<evidence type="ECO:0000256" key="1">
    <source>
        <dbReference type="ARBA" id="ARBA00004926"/>
    </source>
</evidence>
<comment type="caution">
    <text evidence="9">The sequence shown here is derived from an EMBL/GenBank/DDBJ whole genome shotgun (WGS) entry which is preliminary data.</text>
</comment>
<dbReference type="CDD" id="cd05015">
    <property type="entry name" value="SIS_PGI_1"/>
    <property type="match status" value="1"/>
</dbReference>
<evidence type="ECO:0000256" key="3">
    <source>
        <dbReference type="ARBA" id="ARBA00022432"/>
    </source>
</evidence>
<evidence type="ECO:0000256" key="7">
    <source>
        <dbReference type="HAMAP-Rule" id="MF_00473"/>
    </source>
</evidence>
<sequence>MSEHALAKRYNSWSALQARKHFWDQTTLLDAFRQDPDRARHYSLTAAGLFLDYSKNHIDQETLAPLLALADEAGLGTAIGQLLQGEPVNNTEGRPALHTALRFQGQAADARQREVAATLEKMATFVTAVHSGNWRGHRDQPITDVVNIGIGGSDLGPRMVTRALGAYHTGKVTVHFTANIDGADLADTLADLHPATTLFIVASKSFSTLETRENAFSARQWTLDGGCAEGDLHKHYVAVSSNVAAAEAFGIAPDNIFPMWDWVGGRYSLWSAIGLPIALAVGMDHFNALRSGAHTMDHHFSTAPLAENMPVLLALITFWYSEFWQAQSQAVLPYAQRLGQLPAYLQQLDMESLGKSVTRDGVAVDYPTGLILWGTEGTNGQHSFHQLLHQGTRLVPVDFIASAKSMSHLHDQHTHLLACCISQSQALLAGKPLAAAREELRAQGLPAARVDELAPHKVIPGNRPSNTLVLEDLSPTSLGALIALYEHKVYCLSVLWGINAFDQWGVELGKQLGTAIHQAMASGECPDNWDASTRQLVNRLR</sequence>
<keyword evidence="3 7" id="KW-0312">Gluconeogenesis</keyword>
<dbReference type="GO" id="GO:0004347">
    <property type="term" value="F:glucose-6-phosphate isomerase activity"/>
    <property type="evidence" value="ECO:0007669"/>
    <property type="project" value="UniProtKB-UniRule"/>
</dbReference>
<dbReference type="GO" id="GO:0048029">
    <property type="term" value="F:monosaccharide binding"/>
    <property type="evidence" value="ECO:0007669"/>
    <property type="project" value="TreeGrafter"/>
</dbReference>
<comment type="subcellular location">
    <subcellularLocation>
        <location evidence="7">Cytoplasm</location>
    </subcellularLocation>
</comment>
<dbReference type="InterPro" id="IPR035476">
    <property type="entry name" value="SIS_PGI_1"/>
</dbReference>
<dbReference type="GO" id="GO:0006096">
    <property type="term" value="P:glycolytic process"/>
    <property type="evidence" value="ECO:0007669"/>
    <property type="project" value="UniProtKB-UniRule"/>
</dbReference>
<gene>
    <name evidence="7" type="primary">pgi</name>
    <name evidence="9" type="ORF">FKG94_19740</name>
</gene>
<dbReference type="Proteomes" id="UP000319732">
    <property type="component" value="Unassembled WGS sequence"/>
</dbReference>
<dbReference type="PROSITE" id="PS00765">
    <property type="entry name" value="P_GLUCOSE_ISOMERASE_1"/>
    <property type="match status" value="1"/>
</dbReference>